<dbReference type="GO" id="GO:0003677">
    <property type="term" value="F:DNA binding"/>
    <property type="evidence" value="ECO:0007669"/>
    <property type="project" value="UniProtKB-KW"/>
</dbReference>
<dbReference type="PANTHER" id="PTHR45914">
    <property type="entry name" value="TRANSCRIPTION FACTOR HEC3-RELATED"/>
    <property type="match status" value="1"/>
</dbReference>
<gene>
    <name evidence="10" type="primary">11420909</name>
    <name evidence="8" type="ordered locus">MTR_3g101810</name>
    <name evidence="9" type="ORF">MtrunA17_Chr3g0134001</name>
</gene>
<dbReference type="InterPro" id="IPR045843">
    <property type="entry name" value="IND-like"/>
</dbReference>
<dbReference type="FunFam" id="4.10.280.10:FF:000053">
    <property type="entry name" value="BHLH transcription factor"/>
    <property type="match status" value="1"/>
</dbReference>
<dbReference type="GO" id="GO:0005634">
    <property type="term" value="C:nucleus"/>
    <property type="evidence" value="ECO:0007669"/>
    <property type="project" value="UniProtKB-SubCell"/>
</dbReference>
<dbReference type="AlphaFoldDB" id="G7J6E7"/>
<reference evidence="8 11" key="2">
    <citation type="journal article" date="2014" name="BMC Genomics">
        <title>An improved genome release (version Mt4.0) for the model legume Medicago truncatula.</title>
        <authorList>
            <person name="Tang H."/>
            <person name="Krishnakumar V."/>
            <person name="Bidwell S."/>
            <person name="Rosen B."/>
            <person name="Chan A."/>
            <person name="Zhou S."/>
            <person name="Gentzbittel L."/>
            <person name="Childs K.L."/>
            <person name="Yandell M."/>
            <person name="Gundlach H."/>
            <person name="Mayer K.F."/>
            <person name="Schwartz D.C."/>
            <person name="Town C.D."/>
        </authorList>
    </citation>
    <scope>GENOME REANNOTATION</scope>
    <source>
        <strain evidence="10 11">cv. Jemalong A17</strain>
    </source>
</reference>
<reference evidence="12" key="4">
    <citation type="journal article" date="2018" name="Nat. Plants">
        <title>Whole-genome landscape of Medicago truncatula symbiotic genes.</title>
        <authorList>
            <person name="Pecrix Y."/>
            <person name="Staton S.E."/>
            <person name="Sallet E."/>
            <person name="Lelandais-Briere C."/>
            <person name="Moreau S."/>
            <person name="Carrere S."/>
            <person name="Blein T."/>
            <person name="Jardinaud M.F."/>
            <person name="Latrasse D."/>
            <person name="Zouine M."/>
            <person name="Zahm M."/>
            <person name="Kreplak J."/>
            <person name="Mayjonade B."/>
            <person name="Satge C."/>
            <person name="Perez M."/>
            <person name="Cauet S."/>
            <person name="Marande W."/>
            <person name="Chantry-Darmon C."/>
            <person name="Lopez-Roques C."/>
            <person name="Bouchez O."/>
            <person name="Berard A."/>
            <person name="Debelle F."/>
            <person name="Munos S."/>
            <person name="Bendahmane A."/>
            <person name="Berges H."/>
            <person name="Niebel A."/>
            <person name="Buitink J."/>
            <person name="Frugier F."/>
            <person name="Benhamed M."/>
            <person name="Crespi M."/>
            <person name="Gouzy J."/>
            <person name="Gamas P."/>
        </authorList>
    </citation>
    <scope>NUCLEOTIDE SEQUENCE [LARGE SCALE GENOMIC DNA]</scope>
    <source>
        <strain evidence="12">cv. Jemalong A17</strain>
    </source>
</reference>
<keyword evidence="11" id="KW-1185">Reference proteome</keyword>
<dbReference type="SUPFAM" id="SSF47459">
    <property type="entry name" value="HLH, helix-loop-helix DNA-binding domain"/>
    <property type="match status" value="1"/>
</dbReference>
<dbReference type="EMBL" id="PSQE01000003">
    <property type="protein sequence ID" value="RHN70296.1"/>
    <property type="molecule type" value="Genomic_DNA"/>
</dbReference>
<evidence type="ECO:0000256" key="1">
    <source>
        <dbReference type="ARBA" id="ARBA00004123"/>
    </source>
</evidence>
<dbReference type="InterPro" id="IPR011598">
    <property type="entry name" value="bHLH_dom"/>
</dbReference>
<evidence type="ECO:0000313" key="11">
    <source>
        <dbReference type="Proteomes" id="UP000002051"/>
    </source>
</evidence>
<dbReference type="PANTHER" id="PTHR45914:SF52">
    <property type="entry name" value="TRANSCRIPTION FACTOR HEC1"/>
    <property type="match status" value="1"/>
</dbReference>
<evidence type="ECO:0000313" key="10">
    <source>
        <dbReference type="EnsemblPlants" id="AES73304"/>
    </source>
</evidence>
<evidence type="ECO:0000256" key="4">
    <source>
        <dbReference type="ARBA" id="ARBA00023163"/>
    </source>
</evidence>
<dbReference type="Proteomes" id="UP000265566">
    <property type="component" value="Chromosome 3"/>
</dbReference>
<dbReference type="STRING" id="3880.G7J6E7"/>
<reference evidence="8 11" key="1">
    <citation type="journal article" date="2011" name="Nature">
        <title>The Medicago genome provides insight into the evolution of rhizobial symbioses.</title>
        <authorList>
            <person name="Young N.D."/>
            <person name="Debelle F."/>
            <person name="Oldroyd G.E."/>
            <person name="Geurts R."/>
            <person name="Cannon S.B."/>
            <person name="Udvardi M.K."/>
            <person name="Benedito V.A."/>
            <person name="Mayer K.F."/>
            <person name="Gouzy J."/>
            <person name="Schoof H."/>
            <person name="Van de Peer Y."/>
            <person name="Proost S."/>
            <person name="Cook D.R."/>
            <person name="Meyers B.C."/>
            <person name="Spannagl M."/>
            <person name="Cheung F."/>
            <person name="De Mita S."/>
            <person name="Krishnakumar V."/>
            <person name="Gundlach H."/>
            <person name="Zhou S."/>
            <person name="Mudge J."/>
            <person name="Bharti A.K."/>
            <person name="Murray J.D."/>
            <person name="Naoumkina M.A."/>
            <person name="Rosen B."/>
            <person name="Silverstein K.A."/>
            <person name="Tang H."/>
            <person name="Rombauts S."/>
            <person name="Zhao P.X."/>
            <person name="Zhou P."/>
            <person name="Barbe V."/>
            <person name="Bardou P."/>
            <person name="Bechner M."/>
            <person name="Bellec A."/>
            <person name="Berger A."/>
            <person name="Berges H."/>
            <person name="Bidwell S."/>
            <person name="Bisseling T."/>
            <person name="Choisne N."/>
            <person name="Couloux A."/>
            <person name="Denny R."/>
            <person name="Deshpande S."/>
            <person name="Dai X."/>
            <person name="Doyle J.J."/>
            <person name="Dudez A.M."/>
            <person name="Farmer A.D."/>
            <person name="Fouteau S."/>
            <person name="Franken C."/>
            <person name="Gibelin C."/>
            <person name="Gish J."/>
            <person name="Goldstein S."/>
            <person name="Gonzalez A.J."/>
            <person name="Green P.J."/>
            <person name="Hallab A."/>
            <person name="Hartog M."/>
            <person name="Hua A."/>
            <person name="Humphray S.J."/>
            <person name="Jeong D.H."/>
            <person name="Jing Y."/>
            <person name="Jocker A."/>
            <person name="Kenton S.M."/>
            <person name="Kim D.J."/>
            <person name="Klee K."/>
            <person name="Lai H."/>
            <person name="Lang C."/>
            <person name="Lin S."/>
            <person name="Macmil S.L."/>
            <person name="Magdelenat G."/>
            <person name="Matthews L."/>
            <person name="McCorrison J."/>
            <person name="Monaghan E.L."/>
            <person name="Mun J.H."/>
            <person name="Najar F.Z."/>
            <person name="Nicholson C."/>
            <person name="Noirot C."/>
            <person name="O'Bleness M."/>
            <person name="Paule C.R."/>
            <person name="Poulain J."/>
            <person name="Prion F."/>
            <person name="Qin B."/>
            <person name="Qu C."/>
            <person name="Retzel E.F."/>
            <person name="Riddle C."/>
            <person name="Sallet E."/>
            <person name="Samain S."/>
            <person name="Samson N."/>
            <person name="Sanders I."/>
            <person name="Saurat O."/>
            <person name="Scarpelli C."/>
            <person name="Schiex T."/>
            <person name="Segurens B."/>
            <person name="Severin A.J."/>
            <person name="Sherrier D.J."/>
            <person name="Shi R."/>
            <person name="Sims S."/>
            <person name="Singer S.R."/>
            <person name="Sinharoy S."/>
            <person name="Sterck L."/>
            <person name="Viollet A."/>
            <person name="Wang B.B."/>
            <person name="Wang K."/>
            <person name="Wang M."/>
            <person name="Wang X."/>
            <person name="Warfsmann J."/>
            <person name="Weissenbach J."/>
            <person name="White D.D."/>
            <person name="White J.D."/>
            <person name="Wiley G.B."/>
            <person name="Wincker P."/>
            <person name="Xing Y."/>
            <person name="Yang L."/>
            <person name="Yao Z."/>
            <person name="Ying F."/>
            <person name="Zhai J."/>
            <person name="Zhou L."/>
            <person name="Zuber A."/>
            <person name="Denarie J."/>
            <person name="Dixon R.A."/>
            <person name="May G.D."/>
            <person name="Schwartz D.C."/>
            <person name="Rogers J."/>
            <person name="Quetier F."/>
            <person name="Town C.D."/>
            <person name="Roe B.A."/>
        </authorList>
    </citation>
    <scope>NUCLEOTIDE SEQUENCE [LARGE SCALE GENOMIC DNA]</scope>
    <source>
        <strain evidence="8">A17</strain>
        <strain evidence="10 11">cv. Jemalong A17</strain>
    </source>
</reference>
<dbReference type="EnsemblPlants" id="AES73304">
    <property type="protein sequence ID" value="AES73304"/>
    <property type="gene ID" value="MTR_3g101810"/>
</dbReference>
<dbReference type="InterPro" id="IPR036638">
    <property type="entry name" value="HLH_DNA-bd_sf"/>
</dbReference>
<evidence type="ECO:0000313" key="9">
    <source>
        <dbReference type="EMBL" id="RHN70296.1"/>
    </source>
</evidence>
<organism evidence="8 11">
    <name type="scientific">Medicago truncatula</name>
    <name type="common">Barrel medic</name>
    <name type="synonym">Medicago tribuloides</name>
    <dbReference type="NCBI Taxonomy" id="3880"/>
    <lineage>
        <taxon>Eukaryota</taxon>
        <taxon>Viridiplantae</taxon>
        <taxon>Streptophyta</taxon>
        <taxon>Embryophyta</taxon>
        <taxon>Tracheophyta</taxon>
        <taxon>Spermatophyta</taxon>
        <taxon>Magnoliopsida</taxon>
        <taxon>eudicotyledons</taxon>
        <taxon>Gunneridae</taxon>
        <taxon>Pentapetalae</taxon>
        <taxon>rosids</taxon>
        <taxon>fabids</taxon>
        <taxon>Fabales</taxon>
        <taxon>Fabaceae</taxon>
        <taxon>Papilionoideae</taxon>
        <taxon>50 kb inversion clade</taxon>
        <taxon>NPAAA clade</taxon>
        <taxon>Hologalegina</taxon>
        <taxon>IRL clade</taxon>
        <taxon>Trifolieae</taxon>
        <taxon>Medicago</taxon>
    </lineage>
</organism>
<sequence>MDCNQLKSSSSSSEEQIDMMLMMMMQLPEFSSSNGNNNTINQFPPSDQQFYGTSNASNNTRPLADLIDNPPNQIPWSSSSSFTHLPSQSTTNTNTIYFTNNNSTPLMFQQQQTTPLMFSNSSNEIAPNTNHYGTASPSEKRNSMAAMREMIFRIAAMQPIYIDPESVKPPKRRNVKISKDPQSIAARHRRERISEKIRILQRMVPGGTKMDTASMLDEAIHYVKFLKTQLKSLQERASGANSNRTVAGSGLGFPVSLPKPNYQDRNVDRYG</sequence>
<feature type="region of interest" description="Disordered" evidence="6">
    <location>
        <begin position="241"/>
        <end position="271"/>
    </location>
</feature>
<evidence type="ECO:0000256" key="6">
    <source>
        <dbReference type="SAM" id="MobiDB-lite"/>
    </source>
</evidence>
<evidence type="ECO:0000313" key="12">
    <source>
        <dbReference type="Proteomes" id="UP000265566"/>
    </source>
</evidence>
<feature type="region of interest" description="Disordered" evidence="6">
    <location>
        <begin position="32"/>
        <end position="60"/>
    </location>
</feature>
<keyword evidence="3" id="KW-0238">DNA-binding</keyword>
<proteinExistence type="predicted"/>
<dbReference type="Proteomes" id="UP000002051">
    <property type="component" value="Chromosome 3"/>
</dbReference>
<evidence type="ECO:0000313" key="8">
    <source>
        <dbReference type="EMBL" id="AES73304.1"/>
    </source>
</evidence>
<comment type="subcellular location">
    <subcellularLocation>
        <location evidence="1">Nucleus</location>
    </subcellularLocation>
</comment>
<name>G7J6E7_MEDTR</name>
<dbReference type="GO" id="GO:0046983">
    <property type="term" value="F:protein dimerization activity"/>
    <property type="evidence" value="ECO:0007669"/>
    <property type="project" value="InterPro"/>
</dbReference>
<dbReference type="OrthoDB" id="2017571at2759"/>
<dbReference type="EMBL" id="CM001219">
    <property type="protein sequence ID" value="AES73304.1"/>
    <property type="molecule type" value="Genomic_DNA"/>
</dbReference>
<reference evidence="10" key="3">
    <citation type="submission" date="2015-04" db="UniProtKB">
        <authorList>
            <consortium name="EnsemblPlants"/>
        </authorList>
    </citation>
    <scope>IDENTIFICATION</scope>
    <source>
        <strain evidence="10">cv. Jemalong A17</strain>
    </source>
</reference>
<dbReference type="OMA" id="ARHMENM"/>
<feature type="domain" description="BHLH" evidence="7">
    <location>
        <begin position="177"/>
        <end position="226"/>
    </location>
</feature>
<dbReference type="CDD" id="cd11454">
    <property type="entry name" value="bHLH_AtIND_like"/>
    <property type="match status" value="1"/>
</dbReference>
<keyword evidence="2" id="KW-0805">Transcription regulation</keyword>
<dbReference type="SMART" id="SM00353">
    <property type="entry name" value="HLH"/>
    <property type="match status" value="1"/>
</dbReference>
<dbReference type="HOGENOM" id="CLU_068572_1_0_1"/>
<keyword evidence="5" id="KW-0539">Nucleus</keyword>
<protein>
    <submittedName>
        <fullName evidence="8 9">Transcription factor</fullName>
    </submittedName>
</protein>
<dbReference type="eggNOG" id="ENOG502RXGQ">
    <property type="taxonomic scope" value="Eukaryota"/>
</dbReference>
<dbReference type="KEGG" id="mtr:11420909"/>
<dbReference type="GO" id="GO:0003700">
    <property type="term" value="F:DNA-binding transcription factor activity"/>
    <property type="evidence" value="ECO:0007669"/>
    <property type="project" value="InterPro"/>
</dbReference>
<evidence type="ECO:0000256" key="5">
    <source>
        <dbReference type="ARBA" id="ARBA00023242"/>
    </source>
</evidence>
<dbReference type="Pfam" id="PF23173">
    <property type="entry name" value="bHLH_SAC51"/>
    <property type="match status" value="1"/>
</dbReference>
<reference evidence="9" key="5">
    <citation type="journal article" date="2018" name="Nat. Plants">
        <title>Whole-genome landscape of Medicago truncatula symbiotic genes.</title>
        <authorList>
            <person name="Pecrix Y."/>
            <person name="Gamas P."/>
            <person name="Carrere S."/>
        </authorList>
    </citation>
    <scope>NUCLEOTIDE SEQUENCE</scope>
    <source>
        <tissue evidence="9">Leaves</tissue>
    </source>
</reference>
<dbReference type="PaxDb" id="3880-AES73304"/>
<evidence type="ECO:0000259" key="7">
    <source>
        <dbReference type="PROSITE" id="PS50888"/>
    </source>
</evidence>
<dbReference type="Gramene" id="rna18862">
    <property type="protein sequence ID" value="RHN70296.1"/>
    <property type="gene ID" value="gene18862"/>
</dbReference>
<dbReference type="PROSITE" id="PS50888">
    <property type="entry name" value="BHLH"/>
    <property type="match status" value="1"/>
</dbReference>
<dbReference type="Gene3D" id="4.10.280.10">
    <property type="entry name" value="Helix-loop-helix DNA-binding domain"/>
    <property type="match status" value="1"/>
</dbReference>
<keyword evidence="4" id="KW-0804">Transcription</keyword>
<evidence type="ECO:0000256" key="2">
    <source>
        <dbReference type="ARBA" id="ARBA00023015"/>
    </source>
</evidence>
<evidence type="ECO:0000256" key="3">
    <source>
        <dbReference type="ARBA" id="ARBA00023125"/>
    </source>
</evidence>
<accession>G7J6E7</accession>